<feature type="region of interest" description="Disordered" evidence="1">
    <location>
        <begin position="1"/>
        <end position="35"/>
    </location>
</feature>
<evidence type="ECO:0000256" key="1">
    <source>
        <dbReference type="SAM" id="MobiDB-lite"/>
    </source>
</evidence>
<proteinExistence type="predicted"/>
<feature type="compositionally biased region" description="Polar residues" evidence="1">
    <location>
        <begin position="15"/>
        <end position="32"/>
    </location>
</feature>
<name>U4L238_PYROM</name>
<dbReference type="AlphaFoldDB" id="U4L238"/>
<gene>
    <name evidence="3" type="ORF">PCON_09299</name>
</gene>
<keyword evidence="2" id="KW-0812">Transmembrane</keyword>
<organism evidence="3 4">
    <name type="scientific">Pyronema omphalodes (strain CBS 100304)</name>
    <name type="common">Pyronema confluens</name>
    <dbReference type="NCBI Taxonomy" id="1076935"/>
    <lineage>
        <taxon>Eukaryota</taxon>
        <taxon>Fungi</taxon>
        <taxon>Dikarya</taxon>
        <taxon>Ascomycota</taxon>
        <taxon>Pezizomycotina</taxon>
        <taxon>Pezizomycetes</taxon>
        <taxon>Pezizales</taxon>
        <taxon>Pyronemataceae</taxon>
        <taxon>Pyronema</taxon>
    </lineage>
</organism>
<accession>U4L238</accession>
<evidence type="ECO:0000313" key="4">
    <source>
        <dbReference type="Proteomes" id="UP000018144"/>
    </source>
</evidence>
<keyword evidence="2" id="KW-1133">Transmembrane helix</keyword>
<feature type="transmembrane region" description="Helical" evidence="2">
    <location>
        <begin position="69"/>
        <end position="88"/>
    </location>
</feature>
<evidence type="ECO:0000256" key="2">
    <source>
        <dbReference type="SAM" id="Phobius"/>
    </source>
</evidence>
<feature type="compositionally biased region" description="Pro residues" evidence="1">
    <location>
        <begin position="1"/>
        <end position="12"/>
    </location>
</feature>
<reference evidence="3 4" key="1">
    <citation type="journal article" date="2013" name="PLoS Genet.">
        <title>The genome and development-dependent transcriptomes of Pyronema confluens: a window into fungal evolution.</title>
        <authorList>
            <person name="Traeger S."/>
            <person name="Altegoer F."/>
            <person name="Freitag M."/>
            <person name="Gabaldon T."/>
            <person name="Kempken F."/>
            <person name="Kumar A."/>
            <person name="Marcet-Houben M."/>
            <person name="Poggeler S."/>
            <person name="Stajich J.E."/>
            <person name="Nowrousian M."/>
        </authorList>
    </citation>
    <scope>NUCLEOTIDE SEQUENCE [LARGE SCALE GENOMIC DNA]</scope>
    <source>
        <strain evidence="4">CBS 100304</strain>
        <tissue evidence="3">Vegetative mycelium</tissue>
    </source>
</reference>
<dbReference type="Proteomes" id="UP000018144">
    <property type="component" value="Unassembled WGS sequence"/>
</dbReference>
<feature type="transmembrane region" description="Helical" evidence="2">
    <location>
        <begin position="100"/>
        <end position="125"/>
    </location>
</feature>
<sequence length="159" mass="17551">MVPYRPMAPSPATPKVTTEQATSTTPKPTYSARTERGPSQLAILEQLEIRGIILITRNRYYKKPTINRLVIGAGYARLLILIILTPIAEEFNTTYQTKTICAYAVVLIYGVGVLGYALYTIYIILKGKHRPGEDEGDGEEVSEEQGMEITDLGVTADTL</sequence>
<protein>
    <submittedName>
        <fullName evidence="3">Uncharacterized protein</fullName>
    </submittedName>
</protein>
<keyword evidence="2" id="KW-0472">Membrane</keyword>
<keyword evidence="4" id="KW-1185">Reference proteome</keyword>
<dbReference type="EMBL" id="HF935493">
    <property type="protein sequence ID" value="CCX09706.1"/>
    <property type="molecule type" value="Genomic_DNA"/>
</dbReference>
<evidence type="ECO:0000313" key="3">
    <source>
        <dbReference type="EMBL" id="CCX09706.1"/>
    </source>
</evidence>